<evidence type="ECO:0000313" key="1">
    <source>
        <dbReference type="EMBL" id="SVA42641.1"/>
    </source>
</evidence>
<gene>
    <name evidence="1" type="ORF">METZ01_LOCUS95495</name>
</gene>
<name>A0A381VRG7_9ZZZZ</name>
<feature type="non-terminal residue" evidence="1">
    <location>
        <position position="1"/>
    </location>
</feature>
<dbReference type="EMBL" id="UINC01009509">
    <property type="protein sequence ID" value="SVA42641.1"/>
    <property type="molecule type" value="Genomic_DNA"/>
</dbReference>
<proteinExistence type="predicted"/>
<accession>A0A381VRG7</accession>
<sequence length="72" mass="8141">VITQKVLRPTIANLLTIPKSYLFRLGIEPGHWGILYSLGRFRSRIPNSPVVSVVGLEKAVEVCIRLTNQRRV</sequence>
<protein>
    <submittedName>
        <fullName evidence="1">Uncharacterized protein</fullName>
    </submittedName>
</protein>
<organism evidence="1">
    <name type="scientific">marine metagenome</name>
    <dbReference type="NCBI Taxonomy" id="408172"/>
    <lineage>
        <taxon>unclassified sequences</taxon>
        <taxon>metagenomes</taxon>
        <taxon>ecological metagenomes</taxon>
    </lineage>
</organism>
<reference evidence="1" key="1">
    <citation type="submission" date="2018-05" db="EMBL/GenBank/DDBJ databases">
        <authorList>
            <person name="Lanie J.A."/>
            <person name="Ng W.-L."/>
            <person name="Kazmierczak K.M."/>
            <person name="Andrzejewski T.M."/>
            <person name="Davidsen T.M."/>
            <person name="Wayne K.J."/>
            <person name="Tettelin H."/>
            <person name="Glass J.I."/>
            <person name="Rusch D."/>
            <person name="Podicherti R."/>
            <person name="Tsui H.-C.T."/>
            <person name="Winkler M.E."/>
        </authorList>
    </citation>
    <scope>NUCLEOTIDE SEQUENCE</scope>
</reference>
<dbReference type="AlphaFoldDB" id="A0A381VRG7"/>